<comment type="caution">
    <text evidence="5">The sequence shown here is derived from an EMBL/GenBank/DDBJ whole genome shotgun (WGS) entry which is preliminary data.</text>
</comment>
<evidence type="ECO:0000313" key="5">
    <source>
        <dbReference type="EMBL" id="MBF0969844.1"/>
    </source>
</evidence>
<dbReference type="InterPro" id="IPR000792">
    <property type="entry name" value="Tscrpt_reg_LuxR_C"/>
</dbReference>
<dbReference type="PROSITE" id="PS50043">
    <property type="entry name" value="HTH_LUXR_2"/>
    <property type="match status" value="1"/>
</dbReference>
<keyword evidence="1" id="KW-0805">Transcription regulation</keyword>
<dbReference type="RefSeq" id="WP_303763015.1">
    <property type="nucleotide sequence ID" value="NZ_JABZGR010000003.1"/>
</dbReference>
<evidence type="ECO:0000256" key="1">
    <source>
        <dbReference type="ARBA" id="ARBA00023015"/>
    </source>
</evidence>
<keyword evidence="2" id="KW-0238">DNA-binding</keyword>
<gene>
    <name evidence="5" type="ORF">HXK21_02200</name>
</gene>
<dbReference type="PRINTS" id="PR00038">
    <property type="entry name" value="HTHLUXR"/>
</dbReference>
<dbReference type="GO" id="GO:0003677">
    <property type="term" value="F:DNA binding"/>
    <property type="evidence" value="ECO:0007669"/>
    <property type="project" value="UniProtKB-KW"/>
</dbReference>
<dbReference type="Gene3D" id="1.10.10.10">
    <property type="entry name" value="Winged helix-like DNA-binding domain superfamily/Winged helix DNA-binding domain"/>
    <property type="match status" value="1"/>
</dbReference>
<sequence length="315" mass="36585">MKSQKIYEPNDKMFSLIRDNYNILQSLGSFGIKIGFGDRTVYEVCQRQGVDTYTFLAVVNLVINDHLGVKIDEHISMPTLLHFLKASHQYYLGFQLPTIRRELEEALEAEDNLAKLILKLYDNYSAEIHRHMKYEEKELFPYVTALLEGDLSKNFDIDTFSQHHSQVDRKLRELKDIIIKYLPTDDMHNNRLMATLYDIYNNEEWLRQHSKVEDMIFIPAIKFLEKSKRKNVLTEKISSLVSNKEEELSARERDVIISIVQGMSNKEIAEHLCISTNTVITHRRNIARKLQIHTPAGLTIYAIVNGLVDISSIQA</sequence>
<proteinExistence type="predicted"/>
<dbReference type="SUPFAM" id="SSF46894">
    <property type="entry name" value="C-terminal effector domain of the bipartite response regulators"/>
    <property type="match status" value="1"/>
</dbReference>
<dbReference type="PANTHER" id="PTHR44688">
    <property type="entry name" value="DNA-BINDING TRANSCRIPTIONAL ACTIVATOR DEVR_DOSR"/>
    <property type="match status" value="1"/>
</dbReference>
<dbReference type="Pfam" id="PF01814">
    <property type="entry name" value="Hemerythrin"/>
    <property type="match status" value="1"/>
</dbReference>
<reference evidence="5" key="1">
    <citation type="submission" date="2020-04" db="EMBL/GenBank/DDBJ databases">
        <title>Deep metagenomics examines the oral microbiome during advanced dental caries in children, revealing novel taxa and co-occurrences with host molecules.</title>
        <authorList>
            <person name="Baker J.L."/>
            <person name="Morton J.T."/>
            <person name="Dinis M."/>
            <person name="Alvarez R."/>
            <person name="Tran N.C."/>
            <person name="Knight R."/>
            <person name="Edlund A."/>
        </authorList>
    </citation>
    <scope>NUCLEOTIDE SEQUENCE</scope>
    <source>
        <strain evidence="5">JCVI_34_bin.1</strain>
    </source>
</reference>
<dbReference type="Pfam" id="PF00196">
    <property type="entry name" value="GerE"/>
    <property type="match status" value="1"/>
</dbReference>
<evidence type="ECO:0000256" key="3">
    <source>
        <dbReference type="ARBA" id="ARBA00023163"/>
    </source>
</evidence>
<dbReference type="GO" id="GO:0006355">
    <property type="term" value="P:regulation of DNA-templated transcription"/>
    <property type="evidence" value="ECO:0007669"/>
    <property type="project" value="InterPro"/>
</dbReference>
<evidence type="ECO:0000259" key="4">
    <source>
        <dbReference type="PROSITE" id="PS50043"/>
    </source>
</evidence>
<dbReference type="SMART" id="SM00421">
    <property type="entry name" value="HTH_LUXR"/>
    <property type="match status" value="1"/>
</dbReference>
<dbReference type="EMBL" id="JABZGR010000003">
    <property type="protein sequence ID" value="MBF0969844.1"/>
    <property type="molecule type" value="Genomic_DNA"/>
</dbReference>
<evidence type="ECO:0000313" key="6">
    <source>
        <dbReference type="Proteomes" id="UP000704068"/>
    </source>
</evidence>
<feature type="domain" description="HTH luxR-type" evidence="4">
    <location>
        <begin position="241"/>
        <end position="306"/>
    </location>
</feature>
<dbReference type="InterPro" id="IPR036388">
    <property type="entry name" value="WH-like_DNA-bd_sf"/>
</dbReference>
<organism evidence="5 6">
    <name type="scientific">Alloprevotella tannerae</name>
    <dbReference type="NCBI Taxonomy" id="76122"/>
    <lineage>
        <taxon>Bacteria</taxon>
        <taxon>Pseudomonadati</taxon>
        <taxon>Bacteroidota</taxon>
        <taxon>Bacteroidia</taxon>
        <taxon>Bacteroidales</taxon>
        <taxon>Prevotellaceae</taxon>
        <taxon>Alloprevotella</taxon>
    </lineage>
</organism>
<evidence type="ECO:0000256" key="2">
    <source>
        <dbReference type="ARBA" id="ARBA00023125"/>
    </source>
</evidence>
<dbReference type="PANTHER" id="PTHR44688:SF16">
    <property type="entry name" value="DNA-BINDING TRANSCRIPTIONAL ACTIVATOR DEVR_DOSR"/>
    <property type="match status" value="1"/>
</dbReference>
<name>A0A929RY65_9BACT</name>
<accession>A0A929RY65</accession>
<dbReference type="InterPro" id="IPR012312">
    <property type="entry name" value="Hemerythrin-like"/>
</dbReference>
<dbReference type="CDD" id="cd06170">
    <property type="entry name" value="LuxR_C_like"/>
    <property type="match status" value="1"/>
</dbReference>
<dbReference type="InterPro" id="IPR016032">
    <property type="entry name" value="Sig_transdc_resp-reg_C-effctor"/>
</dbReference>
<dbReference type="PROSITE" id="PS00622">
    <property type="entry name" value="HTH_LUXR_1"/>
    <property type="match status" value="1"/>
</dbReference>
<dbReference type="Proteomes" id="UP000704068">
    <property type="component" value="Unassembled WGS sequence"/>
</dbReference>
<keyword evidence="3" id="KW-0804">Transcription</keyword>
<protein>
    <submittedName>
        <fullName evidence="5">Helix-turn-helix transcriptional regulator</fullName>
    </submittedName>
</protein>
<dbReference type="Gene3D" id="1.20.120.520">
    <property type="entry name" value="nmb1532 protein domain like"/>
    <property type="match status" value="1"/>
</dbReference>
<dbReference type="AlphaFoldDB" id="A0A929RY65"/>